<reference evidence="1" key="1">
    <citation type="submission" date="2020-10" db="EMBL/GenBank/DDBJ databases">
        <authorList>
            <person name="Gilroy R."/>
        </authorList>
    </citation>
    <scope>NUCLEOTIDE SEQUENCE</scope>
    <source>
        <strain evidence="1">D5-748</strain>
    </source>
</reference>
<evidence type="ECO:0000313" key="2">
    <source>
        <dbReference type="Proteomes" id="UP000823619"/>
    </source>
</evidence>
<organism evidence="1 2">
    <name type="scientific">Candidatus Cryptobacteroides merdavium</name>
    <dbReference type="NCBI Taxonomy" id="2840769"/>
    <lineage>
        <taxon>Bacteria</taxon>
        <taxon>Pseudomonadati</taxon>
        <taxon>Bacteroidota</taxon>
        <taxon>Bacteroidia</taxon>
        <taxon>Bacteroidales</taxon>
        <taxon>Candidatus Cryptobacteroides</taxon>
    </lineage>
</organism>
<dbReference type="PROSITE" id="PS51257">
    <property type="entry name" value="PROKAR_LIPOPROTEIN"/>
    <property type="match status" value="1"/>
</dbReference>
<sequence>MKDLTKIYTVLALSLFFGACQQEMLQENYPDGSITILARTDDGMQTRTCVDGSASGGTVGILWTPGDCIGVYGSEGTVNAKFASSSTGVVPEAEFSGTLPSGEEPAYAYYPYSADNDGSGASAVRGTLNLEQIFDFTEGKLESDYKVGTPTFFSIDGSRYEFTFTHLFSLLKFDIDATGSALEGDRLESITLSLPSGRRLGGDFTFDVTSGDVTWAGTPESANEIVMNWSDTPA</sequence>
<evidence type="ECO:0000313" key="1">
    <source>
        <dbReference type="EMBL" id="MBO8444901.1"/>
    </source>
</evidence>
<gene>
    <name evidence="1" type="ORF">IAC23_04285</name>
</gene>
<feature type="non-terminal residue" evidence="1">
    <location>
        <position position="234"/>
    </location>
</feature>
<dbReference type="Gene3D" id="2.60.40.2620">
    <property type="entry name" value="Fimbrillin-like"/>
    <property type="match status" value="1"/>
</dbReference>
<dbReference type="EMBL" id="JADIMO010000048">
    <property type="protein sequence ID" value="MBO8444901.1"/>
    <property type="molecule type" value="Genomic_DNA"/>
</dbReference>
<comment type="caution">
    <text evidence="1">The sequence shown here is derived from an EMBL/GenBank/DDBJ whole genome shotgun (WGS) entry which is preliminary data.</text>
</comment>
<dbReference type="InterPro" id="IPR042278">
    <property type="entry name" value="Mfa-like_1_N"/>
</dbReference>
<reference evidence="1" key="2">
    <citation type="journal article" date="2021" name="PeerJ">
        <title>Extensive microbial diversity within the chicken gut microbiome revealed by metagenomics and culture.</title>
        <authorList>
            <person name="Gilroy R."/>
            <person name="Ravi A."/>
            <person name="Getino M."/>
            <person name="Pursley I."/>
            <person name="Horton D.L."/>
            <person name="Alikhan N.F."/>
            <person name="Baker D."/>
            <person name="Gharbi K."/>
            <person name="Hall N."/>
            <person name="Watson M."/>
            <person name="Adriaenssens E.M."/>
            <person name="Foster-Nyarko E."/>
            <person name="Jarju S."/>
            <person name="Secka A."/>
            <person name="Antonio M."/>
            <person name="Oren A."/>
            <person name="Chaudhuri R.R."/>
            <person name="La Ragione R."/>
            <person name="Hildebrand F."/>
            <person name="Pallen M.J."/>
        </authorList>
    </citation>
    <scope>NUCLEOTIDE SEQUENCE</scope>
    <source>
        <strain evidence="1">D5-748</strain>
    </source>
</reference>
<dbReference type="Proteomes" id="UP000823619">
    <property type="component" value="Unassembled WGS sequence"/>
</dbReference>
<dbReference type="CDD" id="cd13120">
    <property type="entry name" value="BF2867_like_N"/>
    <property type="match status" value="1"/>
</dbReference>
<dbReference type="AlphaFoldDB" id="A0A9D9HB19"/>
<protein>
    <submittedName>
        <fullName evidence="1">Fimbrillin family protein</fullName>
    </submittedName>
</protein>
<accession>A0A9D9HB19</accession>
<proteinExistence type="predicted"/>
<name>A0A9D9HB19_9BACT</name>